<evidence type="ECO:0000256" key="8">
    <source>
        <dbReference type="ARBA" id="ARBA00022833"/>
    </source>
</evidence>
<dbReference type="Pfam" id="PF13155">
    <property type="entry name" value="Toprim_2"/>
    <property type="match status" value="1"/>
</dbReference>
<reference evidence="17" key="1">
    <citation type="journal article" date="2013" name="Genome Announc.">
        <title>Complete genome sequence of Mycoplasma cynos strain C142.</title>
        <authorList>
            <person name="Walker C.A."/>
            <person name="Mannering S.A."/>
            <person name="Shields S."/>
            <person name="Blake D.P."/>
            <person name="Brownlie J."/>
        </authorList>
    </citation>
    <scope>NUCLEOTIDE SEQUENCE [LARGE SCALE GENOMIC DNA]</scope>
    <source>
        <strain evidence="17">C142</strain>
    </source>
</reference>
<protein>
    <recommendedName>
        <fullName evidence="12 13">DNA primase</fullName>
        <ecNumber evidence="12">2.7.7.101</ecNumber>
    </recommendedName>
</protein>
<evidence type="ECO:0000259" key="15">
    <source>
        <dbReference type="PROSITE" id="PS50880"/>
    </source>
</evidence>
<dbReference type="InterPro" id="IPR050219">
    <property type="entry name" value="DnaG_primase"/>
</dbReference>
<dbReference type="InterPro" id="IPR034151">
    <property type="entry name" value="TOPRIM_DnaG_bac"/>
</dbReference>
<keyword evidence="7 12" id="KW-0863">Zinc-finger</keyword>
<dbReference type="GO" id="GO:0003899">
    <property type="term" value="F:DNA-directed RNA polymerase activity"/>
    <property type="evidence" value="ECO:0007669"/>
    <property type="project" value="UniProtKB-UniRule"/>
</dbReference>
<proteinExistence type="inferred from homology"/>
<dbReference type="GO" id="GO:0000428">
    <property type="term" value="C:DNA-directed RNA polymerase complex"/>
    <property type="evidence" value="ECO:0007669"/>
    <property type="project" value="UniProtKB-KW"/>
</dbReference>
<dbReference type="Gene3D" id="3.90.580.10">
    <property type="entry name" value="Zinc finger, CHC2-type domain"/>
    <property type="match status" value="1"/>
</dbReference>
<keyword evidence="8 12" id="KW-0862">Zinc</keyword>
<dbReference type="Pfam" id="PF01807">
    <property type="entry name" value="Zn_ribbon_DnaG"/>
    <property type="match status" value="1"/>
</dbReference>
<dbReference type="STRING" id="1246955.MCYN_0496"/>
<dbReference type="KEGG" id="mcy:MCYN_0496"/>
<dbReference type="RefSeq" id="WP_015287355.1">
    <property type="nucleotide sequence ID" value="NC_019949.1"/>
</dbReference>
<dbReference type="InterPro" id="IPR002694">
    <property type="entry name" value="Znf_CHC2"/>
</dbReference>
<keyword evidence="4 12" id="KW-0548">Nucleotidyltransferase</keyword>
<comment type="similarity">
    <text evidence="12 13">Belongs to the DnaG primase family.</text>
</comment>
<dbReference type="Gene3D" id="3.90.980.10">
    <property type="entry name" value="DNA primase, catalytic core, N-terminal domain"/>
    <property type="match status" value="1"/>
</dbReference>
<name>L0RUN6_MYCC1</name>
<keyword evidence="2 12" id="KW-0639">Primosome</keyword>
<dbReference type="InterPro" id="IPR013264">
    <property type="entry name" value="DNAG_N"/>
</dbReference>
<keyword evidence="1 12" id="KW-0240">DNA-directed RNA polymerase</keyword>
<accession>L0RUN6</accession>
<evidence type="ECO:0000256" key="6">
    <source>
        <dbReference type="ARBA" id="ARBA00022723"/>
    </source>
</evidence>
<dbReference type="Pfam" id="PF08275">
    <property type="entry name" value="DNAG_N"/>
    <property type="match status" value="1"/>
</dbReference>
<evidence type="ECO:0000256" key="14">
    <source>
        <dbReference type="PIRSR" id="PIRSR002811-1"/>
    </source>
</evidence>
<comment type="cofactor">
    <cofactor evidence="12 13 14">
        <name>Zn(2+)</name>
        <dbReference type="ChEBI" id="CHEBI:29105"/>
    </cofactor>
    <text evidence="12 13 14">Binds 1 zinc ion per monomer.</text>
</comment>
<dbReference type="GO" id="GO:0008270">
    <property type="term" value="F:zinc ion binding"/>
    <property type="evidence" value="ECO:0007669"/>
    <property type="project" value="UniProtKB-UniRule"/>
</dbReference>
<dbReference type="SMART" id="SM00493">
    <property type="entry name" value="TOPRIM"/>
    <property type="match status" value="1"/>
</dbReference>
<evidence type="ECO:0000256" key="4">
    <source>
        <dbReference type="ARBA" id="ARBA00022695"/>
    </source>
</evidence>
<dbReference type="InterPro" id="IPR006295">
    <property type="entry name" value="DNA_primase_DnaG"/>
</dbReference>
<dbReference type="eggNOG" id="COG0358">
    <property type="taxonomic scope" value="Bacteria"/>
</dbReference>
<keyword evidence="6 12" id="KW-0479">Metal-binding</keyword>
<dbReference type="GO" id="GO:0005737">
    <property type="term" value="C:cytoplasm"/>
    <property type="evidence" value="ECO:0007669"/>
    <property type="project" value="TreeGrafter"/>
</dbReference>
<keyword evidence="10 12" id="KW-0238">DNA-binding</keyword>
<evidence type="ECO:0000256" key="9">
    <source>
        <dbReference type="ARBA" id="ARBA00022842"/>
    </source>
</evidence>
<dbReference type="GO" id="GO:1990077">
    <property type="term" value="C:primosome complex"/>
    <property type="evidence" value="ECO:0007669"/>
    <property type="project" value="UniProtKB-KW"/>
</dbReference>
<evidence type="ECO:0000256" key="3">
    <source>
        <dbReference type="ARBA" id="ARBA00022679"/>
    </source>
</evidence>
<keyword evidence="11 12" id="KW-0804">Transcription</keyword>
<dbReference type="GO" id="GO:0006269">
    <property type="term" value="P:DNA replication, synthesis of primer"/>
    <property type="evidence" value="ECO:0007669"/>
    <property type="project" value="UniProtKB-UniRule"/>
</dbReference>
<keyword evidence="9" id="KW-0460">Magnesium</keyword>
<keyword evidence="3 12" id="KW-0808">Transferase</keyword>
<dbReference type="PIRSF" id="PIRSF002811">
    <property type="entry name" value="DnaG"/>
    <property type="match status" value="1"/>
</dbReference>
<sequence length="621" mass="72659">MPNLDFKKINEEILNSIDIVNLISSYISLTKKGNNYIGLCPFHQDTTPSFTISPIKKIYKCFSCSESGNAITFVKKYLNKNYYQSLEFLAKELNLNYDFSAFLNSHLPQMTDEELEITEALNVVNAFYKIQIFKNSKAQEYLASRNLLDDELRKKFDIGYAPENELIEYFSQNTELDKKILFQAGLINDNFKEIFKNRITFGIRNSYGNIVGFSARVLNNQQKPKYLNSPETKLFNKSQILYNFFNAKEHIEKNKEVIIVEGFMDVIALDKVGIYNSVALMGTALTLEHLQLIKKYQIALFLDNDEAGIQATLKSIKTLLKNKIYDVFVIVNPYDKDPDEILNNEGKESLLWIFNQKTSCIDFLYQTLVKSHNLNNNYNYSTLSSFINEILDYYIYLNNDQKNYIENKIKIEFNFDLSKTYNKIDTNTNAFIESDFYDYYYNSPQEIYIDQSYNKFKDIFATNIRLKFLMYFVLKPNLAKKFYELDNSAIIFSKPDDLFKAYDKIKDLSYNYFELLNSQAEPTIDEIIKNTKNQMHTIIKSIIKKISPELNDIELNNFYEQYLDEINQVIIDNSGKVSLSPLIQELIDVYKFENEALNIVPSPKQNSNLMKELKKFKNTKI</sequence>
<dbReference type="PATRIC" id="fig|1246955.3.peg.448"/>
<evidence type="ECO:0000256" key="5">
    <source>
        <dbReference type="ARBA" id="ARBA00022705"/>
    </source>
</evidence>
<dbReference type="NCBIfam" id="TIGR01391">
    <property type="entry name" value="dnaG"/>
    <property type="match status" value="1"/>
</dbReference>
<dbReference type="InterPro" id="IPR037068">
    <property type="entry name" value="DNA_primase_core_N_sf"/>
</dbReference>
<dbReference type="PANTHER" id="PTHR30313:SF2">
    <property type="entry name" value="DNA PRIMASE"/>
    <property type="match status" value="1"/>
</dbReference>
<dbReference type="GO" id="GO:0003677">
    <property type="term" value="F:DNA binding"/>
    <property type="evidence" value="ECO:0007669"/>
    <property type="project" value="UniProtKB-KW"/>
</dbReference>
<organism evidence="16 17">
    <name type="scientific">Mycoplasmopsis cynos (strain C142)</name>
    <name type="common">Mycoplasma cynos</name>
    <dbReference type="NCBI Taxonomy" id="1246955"/>
    <lineage>
        <taxon>Bacteria</taxon>
        <taxon>Bacillati</taxon>
        <taxon>Mycoplasmatota</taxon>
        <taxon>Mycoplasmoidales</taxon>
        <taxon>Metamycoplasmataceae</taxon>
        <taxon>Mycoplasmopsis</taxon>
    </lineage>
</organism>
<feature type="zinc finger region" description="CHC2-type" evidence="12 14">
    <location>
        <begin position="40"/>
        <end position="64"/>
    </location>
</feature>
<dbReference type="InterPro" id="IPR036977">
    <property type="entry name" value="DNA_primase_Znf_CHC2"/>
</dbReference>
<dbReference type="PROSITE" id="PS50880">
    <property type="entry name" value="TOPRIM"/>
    <property type="match status" value="1"/>
</dbReference>
<dbReference type="GeneID" id="74932077"/>
<dbReference type="Gene3D" id="3.40.1360.10">
    <property type="match status" value="1"/>
</dbReference>
<dbReference type="EMBL" id="HF559394">
    <property type="protein sequence ID" value="CCP24228.1"/>
    <property type="molecule type" value="Genomic_DNA"/>
</dbReference>
<dbReference type="FunFam" id="3.90.580.10:FF:000001">
    <property type="entry name" value="DNA primase"/>
    <property type="match status" value="1"/>
</dbReference>
<gene>
    <name evidence="16" type="primary">MCYN0496</name>
    <name evidence="12" type="synonym">dnaG</name>
    <name evidence="16" type="ordered locus">MCYN_0496</name>
</gene>
<comment type="function">
    <text evidence="12 13">RNA polymerase that catalyzes the synthesis of short RNA molecules used as primers for DNA polymerase during DNA replication.</text>
</comment>
<evidence type="ECO:0000256" key="13">
    <source>
        <dbReference type="PIRNR" id="PIRNR002811"/>
    </source>
</evidence>
<evidence type="ECO:0000256" key="12">
    <source>
        <dbReference type="HAMAP-Rule" id="MF_00974"/>
    </source>
</evidence>
<feature type="domain" description="Toprim" evidence="15">
    <location>
        <begin position="255"/>
        <end position="335"/>
    </location>
</feature>
<evidence type="ECO:0000256" key="7">
    <source>
        <dbReference type="ARBA" id="ARBA00022771"/>
    </source>
</evidence>
<evidence type="ECO:0000313" key="16">
    <source>
        <dbReference type="EMBL" id="CCP24228.1"/>
    </source>
</evidence>
<dbReference type="HAMAP" id="MF_00974">
    <property type="entry name" value="DNA_primase_DnaG"/>
    <property type="match status" value="1"/>
</dbReference>
<evidence type="ECO:0000256" key="2">
    <source>
        <dbReference type="ARBA" id="ARBA00022515"/>
    </source>
</evidence>
<dbReference type="PANTHER" id="PTHR30313">
    <property type="entry name" value="DNA PRIMASE"/>
    <property type="match status" value="1"/>
</dbReference>
<dbReference type="SUPFAM" id="SSF56731">
    <property type="entry name" value="DNA primase core"/>
    <property type="match status" value="1"/>
</dbReference>
<dbReference type="Proteomes" id="UP000010466">
    <property type="component" value="Chromosome"/>
</dbReference>
<comment type="subunit">
    <text evidence="12">Monomer. Interacts with DnaB.</text>
</comment>
<dbReference type="InterPro" id="IPR006171">
    <property type="entry name" value="TOPRIM_dom"/>
</dbReference>
<dbReference type="OrthoDB" id="9803773at2"/>
<dbReference type="EC" id="2.7.7.101" evidence="12"/>
<keyword evidence="17" id="KW-1185">Reference proteome</keyword>
<evidence type="ECO:0000256" key="10">
    <source>
        <dbReference type="ARBA" id="ARBA00023125"/>
    </source>
</evidence>
<comment type="domain">
    <text evidence="12">Contains an N-terminal zinc-binding domain, a central core domain that contains the primase activity, and a C-terminal DnaB-binding domain.</text>
</comment>
<evidence type="ECO:0000256" key="1">
    <source>
        <dbReference type="ARBA" id="ARBA00022478"/>
    </source>
</evidence>
<dbReference type="AlphaFoldDB" id="L0RUN6"/>
<dbReference type="InterPro" id="IPR030846">
    <property type="entry name" value="DnaG_bac"/>
</dbReference>
<evidence type="ECO:0000256" key="11">
    <source>
        <dbReference type="ARBA" id="ARBA00023163"/>
    </source>
</evidence>
<comment type="catalytic activity">
    <reaction evidence="12">
        <text>ssDNA + n NTP = ssDNA/pppN(pN)n-1 hybrid + (n-1) diphosphate.</text>
        <dbReference type="EC" id="2.7.7.101"/>
    </reaction>
</comment>
<evidence type="ECO:0000313" key="17">
    <source>
        <dbReference type="Proteomes" id="UP000010466"/>
    </source>
</evidence>
<dbReference type="SUPFAM" id="SSF57783">
    <property type="entry name" value="Zinc beta-ribbon"/>
    <property type="match status" value="1"/>
</dbReference>
<dbReference type="SMART" id="SM00400">
    <property type="entry name" value="ZnF_CHCC"/>
    <property type="match status" value="1"/>
</dbReference>
<dbReference type="HOGENOM" id="CLU_013501_3_3_14"/>
<dbReference type="CDD" id="cd03364">
    <property type="entry name" value="TOPRIM_DnaG_primases"/>
    <property type="match status" value="1"/>
</dbReference>
<keyword evidence="5 12" id="KW-0235">DNA replication</keyword>